<dbReference type="SUPFAM" id="SSF55729">
    <property type="entry name" value="Acyl-CoA N-acyltransferases (Nat)"/>
    <property type="match status" value="1"/>
</dbReference>
<keyword evidence="5" id="KW-1185">Reference proteome</keyword>
<name>A0ABP5V0V6_9ACTN</name>
<keyword evidence="2" id="KW-0012">Acyltransferase</keyword>
<dbReference type="PANTHER" id="PTHR43877">
    <property type="entry name" value="AMINOALKYLPHOSPHONATE N-ACETYLTRANSFERASE-RELATED-RELATED"/>
    <property type="match status" value="1"/>
</dbReference>
<keyword evidence="1" id="KW-0808">Transferase</keyword>
<feature type="domain" description="N-acetyltransferase" evidence="3">
    <location>
        <begin position="10"/>
        <end position="166"/>
    </location>
</feature>
<sequence>MTGPEPVELIPFSPVHAAVVAGWPRSAREALLWCGERDFPVPARRVAAWRRQDGVRARLLTEGGVPVGYGELWFDGGEDAGGEVELARIIVAPDARGRGLGRALVRGLLAEALRAGRSEVFLRVHPDNRTALRCYRGAGFVPVDAASAAEWNTGQPVAYTWLRHGGAGPAG</sequence>
<proteinExistence type="predicted"/>
<comment type="caution">
    <text evidence="4">The sequence shown here is derived from an EMBL/GenBank/DDBJ whole genome shotgun (WGS) entry which is preliminary data.</text>
</comment>
<dbReference type="CDD" id="cd04301">
    <property type="entry name" value="NAT_SF"/>
    <property type="match status" value="1"/>
</dbReference>
<evidence type="ECO:0000256" key="2">
    <source>
        <dbReference type="ARBA" id="ARBA00023315"/>
    </source>
</evidence>
<dbReference type="RefSeq" id="WP_344629741.1">
    <property type="nucleotide sequence ID" value="NZ_BAAATJ010000003.1"/>
</dbReference>
<protein>
    <recommendedName>
        <fullName evidence="3">N-acetyltransferase domain-containing protein</fullName>
    </recommendedName>
</protein>
<dbReference type="Pfam" id="PF00583">
    <property type="entry name" value="Acetyltransf_1"/>
    <property type="match status" value="1"/>
</dbReference>
<accession>A0ABP5V0V6</accession>
<evidence type="ECO:0000259" key="3">
    <source>
        <dbReference type="PROSITE" id="PS51186"/>
    </source>
</evidence>
<dbReference type="InterPro" id="IPR016181">
    <property type="entry name" value="Acyl_CoA_acyltransferase"/>
</dbReference>
<reference evidence="5" key="1">
    <citation type="journal article" date="2019" name="Int. J. Syst. Evol. Microbiol.">
        <title>The Global Catalogue of Microorganisms (GCM) 10K type strain sequencing project: providing services to taxonomists for standard genome sequencing and annotation.</title>
        <authorList>
            <consortium name="The Broad Institute Genomics Platform"/>
            <consortium name="The Broad Institute Genome Sequencing Center for Infectious Disease"/>
            <person name="Wu L."/>
            <person name="Ma J."/>
        </authorList>
    </citation>
    <scope>NUCLEOTIDE SEQUENCE [LARGE SCALE GENOMIC DNA]</scope>
    <source>
        <strain evidence="5">JCM 6921</strain>
    </source>
</reference>
<evidence type="ECO:0000313" key="5">
    <source>
        <dbReference type="Proteomes" id="UP001500058"/>
    </source>
</evidence>
<evidence type="ECO:0000313" key="4">
    <source>
        <dbReference type="EMBL" id="GAA2389522.1"/>
    </source>
</evidence>
<dbReference type="Gene3D" id="3.40.630.30">
    <property type="match status" value="1"/>
</dbReference>
<dbReference type="InterPro" id="IPR050832">
    <property type="entry name" value="Bact_Acetyltransf"/>
</dbReference>
<dbReference type="PROSITE" id="PS51186">
    <property type="entry name" value="GNAT"/>
    <property type="match status" value="1"/>
</dbReference>
<dbReference type="Proteomes" id="UP001500058">
    <property type="component" value="Unassembled WGS sequence"/>
</dbReference>
<dbReference type="EMBL" id="BAAATJ010000003">
    <property type="protein sequence ID" value="GAA2389522.1"/>
    <property type="molecule type" value="Genomic_DNA"/>
</dbReference>
<gene>
    <name evidence="4" type="ORF">GCM10010420_11540</name>
</gene>
<organism evidence="4 5">
    <name type="scientific">Streptomyces glaucosporus</name>
    <dbReference type="NCBI Taxonomy" id="284044"/>
    <lineage>
        <taxon>Bacteria</taxon>
        <taxon>Bacillati</taxon>
        <taxon>Actinomycetota</taxon>
        <taxon>Actinomycetes</taxon>
        <taxon>Kitasatosporales</taxon>
        <taxon>Streptomycetaceae</taxon>
        <taxon>Streptomyces</taxon>
    </lineage>
</organism>
<evidence type="ECO:0000256" key="1">
    <source>
        <dbReference type="ARBA" id="ARBA00022679"/>
    </source>
</evidence>
<dbReference type="InterPro" id="IPR000182">
    <property type="entry name" value="GNAT_dom"/>
</dbReference>